<reference evidence="1 2" key="1">
    <citation type="submission" date="2015-07" db="EMBL/GenBank/DDBJ databases">
        <title>Whole genome sequence of Thermanaerothrix daxensis DSM 23592.</title>
        <authorList>
            <person name="Hemp J."/>
            <person name="Ward L.M."/>
            <person name="Pace L.A."/>
            <person name="Fischer W.W."/>
        </authorList>
    </citation>
    <scope>NUCLEOTIDE SEQUENCE [LARGE SCALE GENOMIC DNA]</scope>
    <source>
        <strain evidence="1 2">GNS-1</strain>
    </source>
</reference>
<dbReference type="STRING" id="869279.SE15_01640"/>
<dbReference type="EMBL" id="LGKO01000002">
    <property type="protein sequence ID" value="KPL83940.1"/>
    <property type="molecule type" value="Genomic_DNA"/>
</dbReference>
<name>A0A0P6XKI4_9CHLR</name>
<sequence length="193" mass="22535">MNPLFGYSQYRLKRQILALTGIVRIYNPQGEMLLYSRQRMFRLKKDIRVYRDEEMSQEILQIRARQVLDFSAAYDVVDSLSGHKVGALRRRGWQSLARDEWQILSADDTPIGLIQEDTLGRALLRRFLLGAWLPQHYEATLGTVKVADFRQRFHLFRYEMEIDFSADPNRQLDRRLGLAAAILFAIIKGKQSS</sequence>
<evidence type="ECO:0000313" key="1">
    <source>
        <dbReference type="EMBL" id="KPL83940.1"/>
    </source>
</evidence>
<dbReference type="Proteomes" id="UP000050544">
    <property type="component" value="Unassembled WGS sequence"/>
</dbReference>
<gene>
    <name evidence="1" type="ORF">SE15_01640</name>
</gene>
<evidence type="ECO:0008006" key="3">
    <source>
        <dbReference type="Google" id="ProtNLM"/>
    </source>
</evidence>
<accession>A0A0P6XKI4</accession>
<dbReference type="Pfam" id="PF04525">
    <property type="entry name" value="LOR"/>
    <property type="match status" value="1"/>
</dbReference>
<dbReference type="AlphaFoldDB" id="A0A0P6XKI4"/>
<protein>
    <recommendedName>
        <fullName evidence="3">Scramblase</fullName>
    </recommendedName>
</protein>
<proteinExistence type="predicted"/>
<dbReference type="RefSeq" id="WP_054520357.1">
    <property type="nucleotide sequence ID" value="NZ_LGKO01000002.1"/>
</dbReference>
<dbReference type="InterPro" id="IPR007612">
    <property type="entry name" value="LOR"/>
</dbReference>
<keyword evidence="2" id="KW-1185">Reference proteome</keyword>
<organism evidence="1 2">
    <name type="scientific">Thermanaerothrix daxensis</name>
    <dbReference type="NCBI Taxonomy" id="869279"/>
    <lineage>
        <taxon>Bacteria</taxon>
        <taxon>Bacillati</taxon>
        <taxon>Chloroflexota</taxon>
        <taxon>Anaerolineae</taxon>
        <taxon>Anaerolineales</taxon>
        <taxon>Anaerolineaceae</taxon>
        <taxon>Thermanaerothrix</taxon>
    </lineage>
</organism>
<comment type="caution">
    <text evidence="1">The sequence shown here is derived from an EMBL/GenBank/DDBJ whole genome shotgun (WGS) entry which is preliminary data.</text>
</comment>
<evidence type="ECO:0000313" key="2">
    <source>
        <dbReference type="Proteomes" id="UP000050544"/>
    </source>
</evidence>
<dbReference type="OrthoDB" id="572274at2"/>